<dbReference type="RefSeq" id="WP_303680432.1">
    <property type="nucleotide sequence ID" value="NZ_MNTG01000045.1"/>
</dbReference>
<keyword evidence="3 5" id="KW-0479">Metal-binding</keyword>
<dbReference type="GO" id="GO:0046872">
    <property type="term" value="F:metal ion binding"/>
    <property type="evidence" value="ECO:0007669"/>
    <property type="project" value="UniProtKB-KW"/>
</dbReference>
<feature type="chain" id="PRO_5038772658" evidence="6">
    <location>
        <begin position="21"/>
        <end position="263"/>
    </location>
</feature>
<comment type="caution">
    <text evidence="7">The sequence shown here is derived from an EMBL/GenBank/DDBJ whole genome shotgun (WGS) entry which is preliminary data.</text>
</comment>
<proteinExistence type="inferred from homology"/>
<dbReference type="InterPro" id="IPR005950">
    <property type="entry name" value="ModA"/>
</dbReference>
<dbReference type="FunFam" id="3.40.190.10:FF:000035">
    <property type="entry name" value="Molybdate ABC transporter substrate-binding protein"/>
    <property type="match status" value="1"/>
</dbReference>
<feature type="binding site" evidence="5">
    <location>
        <position position="178"/>
    </location>
    <ligand>
        <name>molybdate</name>
        <dbReference type="ChEBI" id="CHEBI:36264"/>
    </ligand>
</feature>
<dbReference type="InterPro" id="IPR041879">
    <property type="entry name" value="YvgL-like_PBP2"/>
</dbReference>
<dbReference type="GO" id="GO:0015689">
    <property type="term" value="P:molybdate ion transport"/>
    <property type="evidence" value="ECO:0007669"/>
    <property type="project" value="InterPro"/>
</dbReference>
<evidence type="ECO:0000256" key="5">
    <source>
        <dbReference type="PIRSR" id="PIRSR004846-1"/>
    </source>
</evidence>
<feature type="binding site" evidence="5">
    <location>
        <position position="196"/>
    </location>
    <ligand>
        <name>molybdate</name>
        <dbReference type="ChEBI" id="CHEBI:36264"/>
    </ligand>
</feature>
<dbReference type="Proteomes" id="UP000186777">
    <property type="component" value="Unassembled WGS sequence"/>
</dbReference>
<dbReference type="EMBL" id="MNTG01000045">
    <property type="protein sequence ID" value="OLA36455.1"/>
    <property type="molecule type" value="Genomic_DNA"/>
</dbReference>
<feature type="binding site" evidence="5">
    <location>
        <position position="151"/>
    </location>
    <ligand>
        <name>molybdate</name>
        <dbReference type="ChEBI" id="CHEBI:36264"/>
    </ligand>
</feature>
<evidence type="ECO:0000256" key="6">
    <source>
        <dbReference type="SAM" id="SignalP"/>
    </source>
</evidence>
<dbReference type="Pfam" id="PF13531">
    <property type="entry name" value="SBP_bac_11"/>
    <property type="match status" value="1"/>
</dbReference>
<dbReference type="GO" id="GO:1901359">
    <property type="term" value="F:tungstate binding"/>
    <property type="evidence" value="ECO:0007669"/>
    <property type="project" value="UniProtKB-ARBA"/>
</dbReference>
<evidence type="ECO:0000256" key="2">
    <source>
        <dbReference type="ARBA" id="ARBA00022505"/>
    </source>
</evidence>
<feature type="signal peptide" evidence="6">
    <location>
        <begin position="1"/>
        <end position="20"/>
    </location>
</feature>
<evidence type="ECO:0000256" key="4">
    <source>
        <dbReference type="ARBA" id="ARBA00022729"/>
    </source>
</evidence>
<protein>
    <submittedName>
        <fullName evidence="7">Molybdate ABC transporter substrate-binding protein</fullName>
    </submittedName>
</protein>
<evidence type="ECO:0000256" key="1">
    <source>
        <dbReference type="ARBA" id="ARBA00009175"/>
    </source>
</evidence>
<dbReference type="PROSITE" id="PS51257">
    <property type="entry name" value="PROKAR_LIPOPROTEIN"/>
    <property type="match status" value="1"/>
</dbReference>
<dbReference type="SUPFAM" id="SSF53850">
    <property type="entry name" value="Periplasmic binding protein-like II"/>
    <property type="match status" value="1"/>
</dbReference>
<reference evidence="7 8" key="1">
    <citation type="journal article" date="2016" name="Nat. Biotechnol.">
        <title>Measurement of bacterial replication rates in microbial communities.</title>
        <authorList>
            <person name="Brown C.T."/>
            <person name="Olm M.R."/>
            <person name="Thomas B.C."/>
            <person name="Banfield J.F."/>
        </authorList>
    </citation>
    <scope>NUCLEOTIDE SEQUENCE [LARGE SCALE GENOMIC DNA]</scope>
    <source>
        <strain evidence="7">46_33</strain>
    </source>
</reference>
<dbReference type="NCBIfam" id="TIGR01256">
    <property type="entry name" value="modA"/>
    <property type="match status" value="1"/>
</dbReference>
<dbReference type="CDD" id="cd13537">
    <property type="entry name" value="PBP2_YvgL_like"/>
    <property type="match status" value="1"/>
</dbReference>
<dbReference type="AlphaFoldDB" id="A0A1Q6R244"/>
<accession>A0A1Q6R244</accession>
<sequence length="263" mass="27806">MKKLLCLVWSLMLVIMVAGCGGGDKQAAAPQAGKTLRLAAAASMEKAFTQKLIPLYQQKHPEIKIEGVYDASGKLQAQIESGLAADVFVSAANKQMNALRDKGYMDKSTVKPLLENKLVLIVPKNGSEIKGFEDFSKAKHPAIGDPASVPAGQYAKEALTKLGQWDGIQGKVSLGTNVTQVLNWVAEGSADAGLVYATDAALLKDKVTVVAEAPAGSLKKPVIYPIGVLAKAPQAEAAKDFAAFLQTEETMKIFAAYGFAQAK</sequence>
<keyword evidence="2 5" id="KW-0500">Molybdenum</keyword>
<evidence type="ECO:0000313" key="8">
    <source>
        <dbReference type="Proteomes" id="UP000186777"/>
    </source>
</evidence>
<feature type="binding site" evidence="5">
    <location>
        <position position="43"/>
    </location>
    <ligand>
        <name>molybdate</name>
        <dbReference type="ChEBI" id="CHEBI:36264"/>
    </ligand>
</feature>
<gene>
    <name evidence="7" type="ORF">BHW43_09940</name>
</gene>
<dbReference type="PANTHER" id="PTHR30632:SF0">
    <property type="entry name" value="SULFATE-BINDING PROTEIN"/>
    <property type="match status" value="1"/>
</dbReference>
<evidence type="ECO:0000256" key="3">
    <source>
        <dbReference type="ARBA" id="ARBA00022723"/>
    </source>
</evidence>
<dbReference type="GO" id="GO:0030973">
    <property type="term" value="F:molybdate ion binding"/>
    <property type="evidence" value="ECO:0007669"/>
    <property type="project" value="UniProtKB-ARBA"/>
</dbReference>
<dbReference type="PIRSF" id="PIRSF004846">
    <property type="entry name" value="ModA"/>
    <property type="match status" value="1"/>
</dbReference>
<name>A0A1Q6R244_9FIRM</name>
<evidence type="ECO:0000313" key="7">
    <source>
        <dbReference type="EMBL" id="OLA36455.1"/>
    </source>
</evidence>
<dbReference type="PANTHER" id="PTHR30632">
    <property type="entry name" value="MOLYBDATE-BINDING PERIPLASMIC PROTEIN"/>
    <property type="match status" value="1"/>
</dbReference>
<dbReference type="InterPro" id="IPR050682">
    <property type="entry name" value="ModA/WtpA"/>
</dbReference>
<dbReference type="Gene3D" id="3.40.190.10">
    <property type="entry name" value="Periplasmic binding protein-like II"/>
    <property type="match status" value="2"/>
</dbReference>
<dbReference type="STRING" id="626940.BHW43_09940"/>
<organism evidence="7 8">
    <name type="scientific">Phascolarctobacterium succinatutens</name>
    <dbReference type="NCBI Taxonomy" id="626940"/>
    <lineage>
        <taxon>Bacteria</taxon>
        <taxon>Bacillati</taxon>
        <taxon>Bacillota</taxon>
        <taxon>Negativicutes</taxon>
        <taxon>Acidaminococcales</taxon>
        <taxon>Acidaminococcaceae</taxon>
        <taxon>Phascolarctobacterium</taxon>
    </lineage>
</organism>
<feature type="binding site" evidence="5">
    <location>
        <position position="72"/>
    </location>
    <ligand>
        <name>molybdate</name>
        <dbReference type="ChEBI" id="CHEBI:36264"/>
    </ligand>
</feature>
<comment type="similarity">
    <text evidence="1">Belongs to the bacterial solute-binding protein ModA family.</text>
</comment>
<keyword evidence="4 6" id="KW-0732">Signal</keyword>